<keyword evidence="3" id="KW-1185">Reference proteome</keyword>
<keyword evidence="1" id="KW-0812">Transmembrane</keyword>
<reference evidence="2" key="1">
    <citation type="journal article" date="2020" name="Stud. Mycol.">
        <title>101 Dothideomycetes genomes: a test case for predicting lifestyles and emergence of pathogens.</title>
        <authorList>
            <person name="Haridas S."/>
            <person name="Albert R."/>
            <person name="Binder M."/>
            <person name="Bloem J."/>
            <person name="Labutti K."/>
            <person name="Salamov A."/>
            <person name="Andreopoulos B."/>
            <person name="Baker S."/>
            <person name="Barry K."/>
            <person name="Bills G."/>
            <person name="Bluhm B."/>
            <person name="Cannon C."/>
            <person name="Castanera R."/>
            <person name="Culley D."/>
            <person name="Daum C."/>
            <person name="Ezra D."/>
            <person name="Gonzalez J."/>
            <person name="Henrissat B."/>
            <person name="Kuo A."/>
            <person name="Liang C."/>
            <person name="Lipzen A."/>
            <person name="Lutzoni F."/>
            <person name="Magnuson J."/>
            <person name="Mondo S."/>
            <person name="Nolan M."/>
            <person name="Ohm R."/>
            <person name="Pangilinan J."/>
            <person name="Park H.-J."/>
            <person name="Ramirez L."/>
            <person name="Alfaro M."/>
            <person name="Sun H."/>
            <person name="Tritt A."/>
            <person name="Yoshinaga Y."/>
            <person name="Zwiers L.-H."/>
            <person name="Turgeon B."/>
            <person name="Goodwin S."/>
            <person name="Spatafora J."/>
            <person name="Crous P."/>
            <person name="Grigoriev I."/>
        </authorList>
    </citation>
    <scope>NUCLEOTIDE SEQUENCE</scope>
    <source>
        <strain evidence="2">CBS 107.79</strain>
    </source>
</reference>
<evidence type="ECO:0000256" key="1">
    <source>
        <dbReference type="SAM" id="Phobius"/>
    </source>
</evidence>
<proteinExistence type="predicted"/>
<feature type="non-terminal residue" evidence="2">
    <location>
        <position position="1"/>
    </location>
</feature>
<dbReference type="AlphaFoldDB" id="A0A6A5VKN4"/>
<sequence length="170" mass="19090">FGNAANAYSYWSRTGFFQITLALGDLSFGQAKLIDVVWDVVFGRVGQAILAWSLYVTTSMETAPITYHSYRVIFLETGPSLWSTVRLIRDFVSRRGLNSKFAMFFMVATMAFALAFPTLTSAMKGYTSIAKAYVPDHENGNRIRFDSFALVLYTIHDGERIGQTNDHLVT</sequence>
<protein>
    <submittedName>
        <fullName evidence="2">Uncharacterized protein</fullName>
    </submittedName>
</protein>
<keyword evidence="1" id="KW-0472">Membrane</keyword>
<evidence type="ECO:0000313" key="2">
    <source>
        <dbReference type="EMBL" id="KAF1975556.1"/>
    </source>
</evidence>
<dbReference type="EMBL" id="ML976670">
    <property type="protein sequence ID" value="KAF1975556.1"/>
    <property type="molecule type" value="Genomic_DNA"/>
</dbReference>
<dbReference type="Proteomes" id="UP000800036">
    <property type="component" value="Unassembled WGS sequence"/>
</dbReference>
<keyword evidence="1" id="KW-1133">Transmembrane helix</keyword>
<gene>
    <name evidence="2" type="ORF">BU23DRAFT_441890</name>
</gene>
<organism evidence="2 3">
    <name type="scientific">Bimuria novae-zelandiae CBS 107.79</name>
    <dbReference type="NCBI Taxonomy" id="1447943"/>
    <lineage>
        <taxon>Eukaryota</taxon>
        <taxon>Fungi</taxon>
        <taxon>Dikarya</taxon>
        <taxon>Ascomycota</taxon>
        <taxon>Pezizomycotina</taxon>
        <taxon>Dothideomycetes</taxon>
        <taxon>Pleosporomycetidae</taxon>
        <taxon>Pleosporales</taxon>
        <taxon>Massarineae</taxon>
        <taxon>Didymosphaeriaceae</taxon>
        <taxon>Bimuria</taxon>
    </lineage>
</organism>
<feature type="non-terminal residue" evidence="2">
    <location>
        <position position="170"/>
    </location>
</feature>
<dbReference type="OrthoDB" id="3903561at2759"/>
<feature type="transmembrane region" description="Helical" evidence="1">
    <location>
        <begin position="101"/>
        <end position="119"/>
    </location>
</feature>
<accession>A0A6A5VKN4</accession>
<evidence type="ECO:0000313" key="3">
    <source>
        <dbReference type="Proteomes" id="UP000800036"/>
    </source>
</evidence>
<name>A0A6A5VKN4_9PLEO</name>